<dbReference type="EMBL" id="BGZK01000240">
    <property type="protein sequence ID" value="GBP31002.1"/>
    <property type="molecule type" value="Genomic_DNA"/>
</dbReference>
<comment type="caution">
    <text evidence="1">The sequence shown here is derived from an EMBL/GenBank/DDBJ whole genome shotgun (WGS) entry which is preliminary data.</text>
</comment>
<proteinExistence type="predicted"/>
<protein>
    <submittedName>
        <fullName evidence="1">Uncharacterized protein</fullName>
    </submittedName>
</protein>
<dbReference type="AlphaFoldDB" id="A0A4C1UYH0"/>
<accession>A0A4C1UYH0</accession>
<evidence type="ECO:0000313" key="1">
    <source>
        <dbReference type="EMBL" id="GBP31002.1"/>
    </source>
</evidence>
<evidence type="ECO:0000313" key="2">
    <source>
        <dbReference type="Proteomes" id="UP000299102"/>
    </source>
</evidence>
<keyword evidence="2" id="KW-1185">Reference proteome</keyword>
<sequence>MKVNERSSDGAQRSLVLRLLRDPSAVSSQDDPPASVQRVAVQRVLAFTRDTAPYHRMSSSRNTYCLRGESGKRGSVARLLRVRLRARAGVNAVRQQRLTRSSAQTRRARRVAAAEKVSTVSSRRLRRGGDGRVEGYVEVY</sequence>
<reference evidence="1 2" key="1">
    <citation type="journal article" date="2019" name="Commun. Biol.">
        <title>The bagworm genome reveals a unique fibroin gene that provides high tensile strength.</title>
        <authorList>
            <person name="Kono N."/>
            <person name="Nakamura H."/>
            <person name="Ohtoshi R."/>
            <person name="Tomita M."/>
            <person name="Numata K."/>
            <person name="Arakawa K."/>
        </authorList>
    </citation>
    <scope>NUCLEOTIDE SEQUENCE [LARGE SCALE GENOMIC DNA]</scope>
</reference>
<organism evidence="1 2">
    <name type="scientific">Eumeta variegata</name>
    <name type="common">Bagworm moth</name>
    <name type="synonym">Eumeta japonica</name>
    <dbReference type="NCBI Taxonomy" id="151549"/>
    <lineage>
        <taxon>Eukaryota</taxon>
        <taxon>Metazoa</taxon>
        <taxon>Ecdysozoa</taxon>
        <taxon>Arthropoda</taxon>
        <taxon>Hexapoda</taxon>
        <taxon>Insecta</taxon>
        <taxon>Pterygota</taxon>
        <taxon>Neoptera</taxon>
        <taxon>Endopterygota</taxon>
        <taxon>Lepidoptera</taxon>
        <taxon>Glossata</taxon>
        <taxon>Ditrysia</taxon>
        <taxon>Tineoidea</taxon>
        <taxon>Psychidae</taxon>
        <taxon>Oiketicinae</taxon>
        <taxon>Eumeta</taxon>
    </lineage>
</organism>
<name>A0A4C1UYH0_EUMVA</name>
<dbReference type="Proteomes" id="UP000299102">
    <property type="component" value="Unassembled WGS sequence"/>
</dbReference>
<gene>
    <name evidence="1" type="ORF">EVAR_81901_1</name>
</gene>